<dbReference type="EMBL" id="BGZK01002881">
    <property type="protein sequence ID" value="GBP97150.1"/>
    <property type="molecule type" value="Genomic_DNA"/>
</dbReference>
<comment type="caution">
    <text evidence="1">The sequence shown here is derived from an EMBL/GenBank/DDBJ whole genome shotgun (WGS) entry which is preliminary data.</text>
</comment>
<accession>A0A4C2AAN3</accession>
<gene>
    <name evidence="1" type="ORF">EVAR_69573_1</name>
</gene>
<keyword evidence="2" id="KW-1185">Reference proteome</keyword>
<sequence length="127" mass="13890">MPTHPADSELSPSSREECPPKFFLQTKTEAELLRAITATAVALPAPPLARRITPRGASITSVLLRNNSVVFGGRLKDGSLQILAGPRPLPPQLFIELVSTFYFTPFPKIVFSGSENKRVALWDDVFA</sequence>
<evidence type="ECO:0000313" key="1">
    <source>
        <dbReference type="EMBL" id="GBP97150.1"/>
    </source>
</evidence>
<protein>
    <submittedName>
        <fullName evidence="1">Uncharacterized protein</fullName>
    </submittedName>
</protein>
<reference evidence="1 2" key="1">
    <citation type="journal article" date="2019" name="Commun. Biol.">
        <title>The bagworm genome reveals a unique fibroin gene that provides high tensile strength.</title>
        <authorList>
            <person name="Kono N."/>
            <person name="Nakamura H."/>
            <person name="Ohtoshi R."/>
            <person name="Tomita M."/>
            <person name="Numata K."/>
            <person name="Arakawa K."/>
        </authorList>
    </citation>
    <scope>NUCLEOTIDE SEQUENCE [LARGE SCALE GENOMIC DNA]</scope>
</reference>
<evidence type="ECO:0000313" key="2">
    <source>
        <dbReference type="Proteomes" id="UP000299102"/>
    </source>
</evidence>
<dbReference type="AlphaFoldDB" id="A0A4C2AAN3"/>
<name>A0A4C2AAN3_EUMVA</name>
<proteinExistence type="predicted"/>
<dbReference type="Proteomes" id="UP000299102">
    <property type="component" value="Unassembled WGS sequence"/>
</dbReference>
<organism evidence="1 2">
    <name type="scientific">Eumeta variegata</name>
    <name type="common">Bagworm moth</name>
    <name type="synonym">Eumeta japonica</name>
    <dbReference type="NCBI Taxonomy" id="151549"/>
    <lineage>
        <taxon>Eukaryota</taxon>
        <taxon>Metazoa</taxon>
        <taxon>Ecdysozoa</taxon>
        <taxon>Arthropoda</taxon>
        <taxon>Hexapoda</taxon>
        <taxon>Insecta</taxon>
        <taxon>Pterygota</taxon>
        <taxon>Neoptera</taxon>
        <taxon>Endopterygota</taxon>
        <taxon>Lepidoptera</taxon>
        <taxon>Glossata</taxon>
        <taxon>Ditrysia</taxon>
        <taxon>Tineoidea</taxon>
        <taxon>Psychidae</taxon>
        <taxon>Oiketicinae</taxon>
        <taxon>Eumeta</taxon>
    </lineage>
</organism>